<keyword evidence="2" id="KW-0812">Transmembrane</keyword>
<keyword evidence="4" id="KW-1185">Reference proteome</keyword>
<proteinExistence type="predicted"/>
<protein>
    <submittedName>
        <fullName evidence="3">Uncharacterized protein</fullName>
    </submittedName>
</protein>
<dbReference type="EMBL" id="JAIPUX010003289">
    <property type="protein sequence ID" value="KAH0621619.1"/>
    <property type="molecule type" value="Genomic_DNA"/>
</dbReference>
<evidence type="ECO:0000313" key="3">
    <source>
        <dbReference type="EMBL" id="KAH0621619.1"/>
    </source>
</evidence>
<name>A0ABQ7SWK8_PHRPL</name>
<dbReference type="Proteomes" id="UP000826234">
    <property type="component" value="Unassembled WGS sequence"/>
</dbReference>
<evidence type="ECO:0000313" key="4">
    <source>
        <dbReference type="Proteomes" id="UP000826234"/>
    </source>
</evidence>
<gene>
    <name evidence="3" type="ORF">JD844_023131</name>
</gene>
<keyword evidence="2" id="KW-0472">Membrane</keyword>
<organism evidence="3 4">
    <name type="scientific">Phrynosoma platyrhinos</name>
    <name type="common">Desert horned lizard</name>
    <dbReference type="NCBI Taxonomy" id="52577"/>
    <lineage>
        <taxon>Eukaryota</taxon>
        <taxon>Metazoa</taxon>
        <taxon>Chordata</taxon>
        <taxon>Craniata</taxon>
        <taxon>Vertebrata</taxon>
        <taxon>Euteleostomi</taxon>
        <taxon>Lepidosauria</taxon>
        <taxon>Squamata</taxon>
        <taxon>Bifurcata</taxon>
        <taxon>Unidentata</taxon>
        <taxon>Episquamata</taxon>
        <taxon>Toxicofera</taxon>
        <taxon>Iguania</taxon>
        <taxon>Phrynosomatidae</taxon>
        <taxon>Phrynosomatinae</taxon>
        <taxon>Phrynosoma</taxon>
    </lineage>
</organism>
<reference evidence="3 4" key="1">
    <citation type="journal article" date="2022" name="Gigascience">
        <title>A chromosome-level genome assembly and annotation of the desert horned lizard, Phrynosoma platyrhinos, provides insight into chromosomal rearrangements among reptiles.</title>
        <authorList>
            <person name="Koochekian N."/>
            <person name="Ascanio A."/>
            <person name="Farleigh K."/>
            <person name="Card D.C."/>
            <person name="Schield D.R."/>
            <person name="Castoe T.A."/>
            <person name="Jezkova T."/>
        </authorList>
    </citation>
    <scope>NUCLEOTIDE SEQUENCE [LARGE SCALE GENOMIC DNA]</scope>
    <source>
        <strain evidence="3">NK-2021</strain>
    </source>
</reference>
<sequence length="158" mass="18778">MQRRSERLAILQQLRPISYRETGVKRVFKKIRRKRQSAAAQTKGRHTTWKEKKTEKDWGMERSGPDDSEQPCCSKYLVDQSHLLRQYLLENPPLTEPTMDVTTQQDPQLLVVEEYQRTFKMKLVFLTLIFILVISFRFMSGFSSHRVTLKETMKVKLR</sequence>
<evidence type="ECO:0000256" key="2">
    <source>
        <dbReference type="SAM" id="Phobius"/>
    </source>
</evidence>
<accession>A0ABQ7SWK8</accession>
<feature type="transmembrane region" description="Helical" evidence="2">
    <location>
        <begin position="123"/>
        <end position="143"/>
    </location>
</feature>
<keyword evidence="2" id="KW-1133">Transmembrane helix</keyword>
<feature type="compositionally biased region" description="Basic and acidic residues" evidence="1">
    <location>
        <begin position="48"/>
        <end position="65"/>
    </location>
</feature>
<comment type="caution">
    <text evidence="3">The sequence shown here is derived from an EMBL/GenBank/DDBJ whole genome shotgun (WGS) entry which is preliminary data.</text>
</comment>
<feature type="region of interest" description="Disordered" evidence="1">
    <location>
        <begin position="33"/>
        <end position="71"/>
    </location>
</feature>
<evidence type="ECO:0000256" key="1">
    <source>
        <dbReference type="SAM" id="MobiDB-lite"/>
    </source>
</evidence>